<proteinExistence type="predicted"/>
<keyword evidence="1" id="KW-1277">Toxin-antitoxin system</keyword>
<dbReference type="STRING" id="1267423.SAMN05216290_0633"/>
<dbReference type="EMBL" id="FOIR01000001">
    <property type="protein sequence ID" value="SEV91145.1"/>
    <property type="molecule type" value="Genomic_DNA"/>
</dbReference>
<dbReference type="InterPro" id="IPR035093">
    <property type="entry name" value="RelE/ParE_toxin_dom_sf"/>
</dbReference>
<dbReference type="Pfam" id="PF05016">
    <property type="entry name" value="ParE_toxin"/>
    <property type="match status" value="1"/>
</dbReference>
<accession>A0A1I0MSU4</accession>
<dbReference type="OrthoDB" id="7173315at2"/>
<dbReference type="AlphaFoldDB" id="A0A1I0MSU4"/>
<evidence type="ECO:0000313" key="3">
    <source>
        <dbReference type="Proteomes" id="UP000199437"/>
    </source>
</evidence>
<gene>
    <name evidence="2" type="ORF">SAMN05216290_0633</name>
</gene>
<dbReference type="InterPro" id="IPR007712">
    <property type="entry name" value="RelE/ParE_toxin"/>
</dbReference>
<dbReference type="GeneID" id="99985382"/>
<evidence type="ECO:0000256" key="1">
    <source>
        <dbReference type="ARBA" id="ARBA00022649"/>
    </source>
</evidence>
<dbReference type="Gene3D" id="3.30.2310.20">
    <property type="entry name" value="RelE-like"/>
    <property type="match status" value="1"/>
</dbReference>
<sequence>MPQIHLTDRAFLDIEDIYEYSVEKWGVKTAERYLDQIQDSLLLLQENPKLLLAKPEISNRFKLYQSGSHWLICDMIGSDIFILTIKHLSMNLLDRLGHLEPMLEEEAAFLYQKLSSKRD</sequence>
<keyword evidence="3" id="KW-1185">Reference proteome</keyword>
<organism evidence="2 3">
    <name type="scientific">Roseivirga pacifica</name>
    <dbReference type="NCBI Taxonomy" id="1267423"/>
    <lineage>
        <taxon>Bacteria</taxon>
        <taxon>Pseudomonadati</taxon>
        <taxon>Bacteroidota</taxon>
        <taxon>Cytophagia</taxon>
        <taxon>Cytophagales</taxon>
        <taxon>Roseivirgaceae</taxon>
        <taxon>Roseivirga</taxon>
    </lineage>
</organism>
<evidence type="ECO:0000313" key="2">
    <source>
        <dbReference type="EMBL" id="SEV91145.1"/>
    </source>
</evidence>
<dbReference type="Proteomes" id="UP000199437">
    <property type="component" value="Unassembled WGS sequence"/>
</dbReference>
<name>A0A1I0MSU4_9BACT</name>
<reference evidence="3" key="1">
    <citation type="submission" date="2016-10" db="EMBL/GenBank/DDBJ databases">
        <authorList>
            <person name="Varghese N."/>
            <person name="Submissions S."/>
        </authorList>
    </citation>
    <scope>NUCLEOTIDE SEQUENCE [LARGE SCALE GENOMIC DNA]</scope>
    <source>
        <strain evidence="3">CGMCC 1.12402</strain>
    </source>
</reference>
<protein>
    <submittedName>
        <fullName evidence="2">Toxin ParE1/3/4</fullName>
    </submittedName>
</protein>
<dbReference type="RefSeq" id="WP_090256933.1">
    <property type="nucleotide sequence ID" value="NZ_FOIR01000001.1"/>
</dbReference>